<evidence type="ECO:0000313" key="1">
    <source>
        <dbReference type="EMBL" id="MBK1835358.1"/>
    </source>
</evidence>
<gene>
    <name evidence="1" type="ORF">JIN78_14915</name>
</gene>
<dbReference type="AlphaFoldDB" id="A0A934RR30"/>
<proteinExistence type="predicted"/>
<dbReference type="EMBL" id="JAENIO010000050">
    <property type="protein sequence ID" value="MBK1835358.1"/>
    <property type="molecule type" value="Genomic_DNA"/>
</dbReference>
<name>A0A934RR30_9BACT</name>
<accession>A0A934RR30</accession>
<dbReference type="RefSeq" id="WP_200392792.1">
    <property type="nucleotide sequence ID" value="NZ_JAENIO010000050.1"/>
</dbReference>
<dbReference type="Proteomes" id="UP000604083">
    <property type="component" value="Unassembled WGS sequence"/>
</dbReference>
<sequence length="51" mass="5972">MLRFLGTQSQPNGTRFLNFAEDKRGVYYLFRPLSYADEFFTGMGSHLEPHQ</sequence>
<comment type="caution">
    <text evidence="1">The sequence shown here is derived from an EMBL/GenBank/DDBJ whole genome shotgun (WGS) entry which is preliminary data.</text>
</comment>
<protein>
    <submittedName>
        <fullName evidence="1">Uncharacterized protein</fullName>
    </submittedName>
</protein>
<organism evidence="1 2">
    <name type="scientific">Roseibacillus ishigakijimensis</name>
    <dbReference type="NCBI Taxonomy" id="454146"/>
    <lineage>
        <taxon>Bacteria</taxon>
        <taxon>Pseudomonadati</taxon>
        <taxon>Verrucomicrobiota</taxon>
        <taxon>Verrucomicrobiia</taxon>
        <taxon>Verrucomicrobiales</taxon>
        <taxon>Verrucomicrobiaceae</taxon>
        <taxon>Roseibacillus</taxon>
    </lineage>
</organism>
<evidence type="ECO:0000313" key="2">
    <source>
        <dbReference type="Proteomes" id="UP000604083"/>
    </source>
</evidence>
<reference evidence="1" key="1">
    <citation type="submission" date="2021-01" db="EMBL/GenBank/DDBJ databases">
        <title>Modified the classification status of verrucomicrobia.</title>
        <authorList>
            <person name="Feng X."/>
        </authorList>
    </citation>
    <scope>NUCLEOTIDE SEQUENCE</scope>
    <source>
        <strain evidence="1">KCTC 12986</strain>
    </source>
</reference>
<keyword evidence="2" id="KW-1185">Reference proteome</keyword>